<dbReference type="Proteomes" id="UP000287533">
    <property type="component" value="Unassembled WGS sequence"/>
</dbReference>
<feature type="compositionally biased region" description="Low complexity" evidence="1">
    <location>
        <begin position="279"/>
        <end position="294"/>
    </location>
</feature>
<sequence>MTDPNGNEPQIPFDAQQGGEQPTQAMPAASNPTFGEQPTQAFPVNPPTDPTATMPLPTAGAPGAGAPDEQPTQAFPAAGAPASPYGQPAQSQPYAQPNPYGQPAQSAQSEPTQQYPAQQYPAQPVPPQPEYGQYGQPAPATPAAAPAAAPNPYEQPAYAQSAQPGQAGQPAYAQPGQPPYGQYDQSGQPYPPQGYNGAYGDPYQQHNDSWNVCAIVGFVFSFLIALVGLIVSIVGLNQIKKRGGKGKGLAIAGIVISTLSLLLSLALVAVGISTINSASNSVSSYDTSSSQQADGNSGSDSKGLDELDQSLKDEADSTDNDLNSEQNSDSNTDSNTDSSTGSDSSQGDDSLLPTVSEFVNSDAVQQEVQQQAQQFADSGITVVARAEGDTLIYDYTVPDSYASASSSIASALSSNDSTFQSIADMLGTTCQTTGPAQVRVYMHTASGQSVVDKTYTEQQ</sequence>
<evidence type="ECO:0000313" key="4">
    <source>
        <dbReference type="EMBL" id="RSX50985.1"/>
    </source>
</evidence>
<keyword evidence="2" id="KW-0472">Membrane</keyword>
<accession>A0A430FDN6</accession>
<name>A0A430FDN6_9BIFI</name>
<feature type="compositionally biased region" description="Basic and acidic residues" evidence="1">
    <location>
        <begin position="302"/>
        <end position="315"/>
    </location>
</feature>
<protein>
    <recommendedName>
        <fullName evidence="3">DUF4190 domain-containing protein</fullName>
    </recommendedName>
</protein>
<dbReference type="AlphaFoldDB" id="A0A430FDN6"/>
<feature type="compositionally biased region" description="Polar residues" evidence="1">
    <location>
        <begin position="103"/>
        <end position="112"/>
    </location>
</feature>
<evidence type="ECO:0000256" key="2">
    <source>
        <dbReference type="SAM" id="Phobius"/>
    </source>
</evidence>
<evidence type="ECO:0000256" key="1">
    <source>
        <dbReference type="SAM" id="MobiDB-lite"/>
    </source>
</evidence>
<dbReference type="RefSeq" id="WP_164514806.1">
    <property type="nucleotide sequence ID" value="NZ_QXGL01000010.1"/>
</dbReference>
<dbReference type="Pfam" id="PF16146">
    <property type="entry name" value="DUF4854"/>
    <property type="match status" value="1"/>
</dbReference>
<comment type="caution">
    <text evidence="4">The sequence shown here is derived from an EMBL/GenBank/DDBJ whole genome shotgun (WGS) entry which is preliminary data.</text>
</comment>
<proteinExistence type="predicted"/>
<feature type="domain" description="DUF4190" evidence="3">
    <location>
        <begin position="212"/>
        <end position="266"/>
    </location>
</feature>
<keyword evidence="2" id="KW-1133">Transmembrane helix</keyword>
<evidence type="ECO:0000313" key="5">
    <source>
        <dbReference type="Proteomes" id="UP000287533"/>
    </source>
</evidence>
<feature type="compositionally biased region" description="Low complexity" evidence="1">
    <location>
        <begin position="50"/>
        <end position="67"/>
    </location>
</feature>
<feature type="compositionally biased region" description="Low complexity" evidence="1">
    <location>
        <begin position="326"/>
        <end position="350"/>
    </location>
</feature>
<feature type="region of interest" description="Disordered" evidence="1">
    <location>
        <begin position="1"/>
        <end position="201"/>
    </location>
</feature>
<feature type="transmembrane region" description="Helical" evidence="2">
    <location>
        <begin position="214"/>
        <end position="236"/>
    </location>
</feature>
<organism evidence="4 5">
    <name type="scientific">Bifidobacterium goeldii</name>
    <dbReference type="NCBI Taxonomy" id="2306975"/>
    <lineage>
        <taxon>Bacteria</taxon>
        <taxon>Bacillati</taxon>
        <taxon>Actinomycetota</taxon>
        <taxon>Actinomycetes</taxon>
        <taxon>Bifidobacteriales</taxon>
        <taxon>Bifidobacteriaceae</taxon>
        <taxon>Bifidobacterium</taxon>
    </lineage>
</organism>
<evidence type="ECO:0000259" key="3">
    <source>
        <dbReference type="Pfam" id="PF13828"/>
    </source>
</evidence>
<dbReference type="EMBL" id="QXGL01000010">
    <property type="protein sequence ID" value="RSX50985.1"/>
    <property type="molecule type" value="Genomic_DNA"/>
</dbReference>
<gene>
    <name evidence="4" type="ORF">D2E25_1921</name>
</gene>
<feature type="compositionally biased region" description="Low complexity" evidence="1">
    <location>
        <begin position="130"/>
        <end position="200"/>
    </location>
</feature>
<feature type="transmembrane region" description="Helical" evidence="2">
    <location>
        <begin position="248"/>
        <end position="272"/>
    </location>
</feature>
<dbReference type="Pfam" id="PF13828">
    <property type="entry name" value="DUF4190"/>
    <property type="match status" value="1"/>
</dbReference>
<dbReference type="InterPro" id="IPR025241">
    <property type="entry name" value="DUF4190"/>
</dbReference>
<keyword evidence="5" id="KW-1185">Reference proteome</keyword>
<reference evidence="4 5" key="1">
    <citation type="submission" date="2018-09" db="EMBL/GenBank/DDBJ databases">
        <title>Characterization of the phylogenetic diversity of five novel species belonging to the genus Bifidobacterium.</title>
        <authorList>
            <person name="Lugli G.A."/>
            <person name="Duranti S."/>
            <person name="Milani C."/>
        </authorList>
    </citation>
    <scope>NUCLEOTIDE SEQUENCE [LARGE SCALE GENOMIC DNA]</scope>
    <source>
        <strain evidence="4 5">2034B</strain>
    </source>
</reference>
<feature type="region of interest" description="Disordered" evidence="1">
    <location>
        <begin position="279"/>
        <end position="352"/>
    </location>
</feature>
<dbReference type="InterPro" id="IPR032327">
    <property type="entry name" value="DUF4854"/>
</dbReference>
<feature type="compositionally biased region" description="Low complexity" evidence="1">
    <location>
        <begin position="113"/>
        <end position="122"/>
    </location>
</feature>
<keyword evidence="2" id="KW-0812">Transmembrane</keyword>
<feature type="compositionally biased region" description="Polar residues" evidence="1">
    <location>
        <begin position="18"/>
        <end position="42"/>
    </location>
</feature>